<proteinExistence type="predicted"/>
<protein>
    <submittedName>
        <fullName evidence="1">Cell fate regulator YmcA, YheA/YmcA/DUF963 family (Controls sporulation, competence, biofilm development)</fullName>
    </submittedName>
</protein>
<dbReference type="InterPro" id="IPR010368">
    <property type="entry name" value="Com_YlbF"/>
</dbReference>
<dbReference type="EMBL" id="FNOJ01000009">
    <property type="protein sequence ID" value="SDW62021.1"/>
    <property type="molecule type" value="Genomic_DNA"/>
</dbReference>
<dbReference type="RefSeq" id="WP_074693199.1">
    <property type="nucleotide sequence ID" value="NZ_FNOJ01000009.1"/>
</dbReference>
<dbReference type="PANTHER" id="PTHR38448:SF2">
    <property type="entry name" value="REGULATORY PROTEIN YLBF"/>
    <property type="match status" value="1"/>
</dbReference>
<dbReference type="PANTHER" id="PTHR38448">
    <property type="entry name" value="REGULATORY PROTEIN YLBF-RELATED"/>
    <property type="match status" value="1"/>
</dbReference>
<gene>
    <name evidence="1" type="ORF">SAMN04489725_109101</name>
</gene>
<sequence length="118" mass="13206">MDRNQLLVQASELADLIAESDEAAAYREAQARLSANREASALLRQFRDLREQVGKFQARKVPPLHYRHLLEKADALLSELNRIPDVQSFEAAERQLNDLLDAVTSRLAAAIAAPPQNM</sequence>
<name>A0A1H2V143_9BACL</name>
<dbReference type="STRING" id="89784.SAMN04489725_109101"/>
<organism evidence="1 2">
    <name type="scientific">Alicyclobacillus hesperidum</name>
    <dbReference type="NCBI Taxonomy" id="89784"/>
    <lineage>
        <taxon>Bacteria</taxon>
        <taxon>Bacillati</taxon>
        <taxon>Bacillota</taxon>
        <taxon>Bacilli</taxon>
        <taxon>Bacillales</taxon>
        <taxon>Alicyclobacillaceae</taxon>
        <taxon>Alicyclobacillus</taxon>
    </lineage>
</organism>
<dbReference type="Proteomes" id="UP000182589">
    <property type="component" value="Unassembled WGS sequence"/>
</dbReference>
<accession>A0A1H2V143</accession>
<evidence type="ECO:0000313" key="2">
    <source>
        <dbReference type="Proteomes" id="UP000182589"/>
    </source>
</evidence>
<dbReference type="InterPro" id="IPR023378">
    <property type="entry name" value="YheA/YmcA-like_dom_sf"/>
</dbReference>
<dbReference type="Gene3D" id="1.20.1500.10">
    <property type="entry name" value="YheA/YmcA-like"/>
    <property type="match status" value="1"/>
</dbReference>
<dbReference type="Pfam" id="PF06133">
    <property type="entry name" value="Com_YlbF"/>
    <property type="match status" value="1"/>
</dbReference>
<evidence type="ECO:0000313" key="1">
    <source>
        <dbReference type="EMBL" id="SDW62021.1"/>
    </source>
</evidence>
<dbReference type="AlphaFoldDB" id="A0A1H2V143"/>
<dbReference type="SUPFAM" id="SSF158622">
    <property type="entry name" value="YheA/YmcA-like"/>
    <property type="match status" value="1"/>
</dbReference>
<keyword evidence="2" id="KW-1185">Reference proteome</keyword>
<dbReference type="InterPro" id="IPR052767">
    <property type="entry name" value="Bact_com_dev_regulator"/>
</dbReference>
<reference evidence="2" key="1">
    <citation type="submission" date="2016-10" db="EMBL/GenBank/DDBJ databases">
        <authorList>
            <person name="Varghese N."/>
        </authorList>
    </citation>
    <scope>NUCLEOTIDE SEQUENCE [LARGE SCALE GENOMIC DNA]</scope>
    <source>
        <strain evidence="2">DSM 12489</strain>
    </source>
</reference>